<evidence type="ECO:0000256" key="5">
    <source>
        <dbReference type="SAM" id="MobiDB-lite"/>
    </source>
</evidence>
<dbReference type="InterPro" id="IPR021740">
    <property type="entry name" value="Velvet"/>
</dbReference>
<feature type="region of interest" description="Disordered" evidence="5">
    <location>
        <begin position="188"/>
        <end position="265"/>
    </location>
</feature>
<keyword evidence="4" id="KW-0539">Nucleus</keyword>
<keyword evidence="2" id="KW-0805">Transcription regulation</keyword>
<name>A0A1C7NIT7_9FUNG</name>
<feature type="compositionally biased region" description="Polar residues" evidence="5">
    <location>
        <begin position="227"/>
        <end position="248"/>
    </location>
</feature>
<evidence type="ECO:0000256" key="4">
    <source>
        <dbReference type="ARBA" id="ARBA00023242"/>
    </source>
</evidence>
<comment type="subcellular location">
    <subcellularLocation>
        <location evidence="1">Nucleus</location>
    </subcellularLocation>
</comment>
<gene>
    <name evidence="7" type="ORF">A0J61_02897</name>
</gene>
<evidence type="ECO:0000256" key="1">
    <source>
        <dbReference type="ARBA" id="ARBA00004123"/>
    </source>
</evidence>
<dbReference type="OrthoDB" id="5599552at2759"/>
<proteinExistence type="predicted"/>
<dbReference type="EMBL" id="LUGH01000116">
    <property type="protein sequence ID" value="OBZ89057.1"/>
    <property type="molecule type" value="Genomic_DNA"/>
</dbReference>
<dbReference type="Pfam" id="PF11754">
    <property type="entry name" value="Velvet"/>
    <property type="match status" value="2"/>
</dbReference>
<dbReference type="STRING" id="101091.A0A1C7NIT7"/>
<dbReference type="PANTHER" id="PTHR33572:SF18">
    <property type="entry name" value="SPORE DEVELOPMENT REGULATOR VOSA"/>
    <property type="match status" value="1"/>
</dbReference>
<evidence type="ECO:0000313" key="7">
    <source>
        <dbReference type="EMBL" id="OBZ89057.1"/>
    </source>
</evidence>
<keyword evidence="3" id="KW-0804">Transcription</keyword>
<dbReference type="AlphaFoldDB" id="A0A1C7NIT7"/>
<sequence length="337" mass="37687">MSKAHHYNYISACPTTASSSSLYSLISRQQPIHARISTNNERDRRPIDPPPIIQIKLTNATPQETDTFHQSSYFFMCANLAHVSDDNEIYTPTHNALSGQTVSSMYKLKDIDNDNGAFFVFGDLSVKVEGQFRLKLSLFEITCTGAVCLQSIFTSPFIVYPSKKFPGALDSTFLSRNFSDQGARIRIKKENRSQLSTSNTPCKRKLEIQTEPTSPTGQHPYLEKRGSITNSDTTESNSSQGSPVTSHLASPCAVSLPPLSPPTQSYDKQWLPSDYSQGYCLHPEPTIRLPPISSFLPLEQIKRQKTEDDSLAAAAMIQLHHQPYYTAPRKHHLIHLN</sequence>
<reference evidence="7 8" key="1">
    <citation type="submission" date="2016-03" db="EMBL/GenBank/DDBJ databases">
        <title>Choanephora cucurbitarum.</title>
        <authorList>
            <person name="Min B."/>
            <person name="Park H."/>
            <person name="Park J.-H."/>
            <person name="Shin H.-D."/>
            <person name="Choi I.-G."/>
        </authorList>
    </citation>
    <scope>NUCLEOTIDE SEQUENCE [LARGE SCALE GENOMIC DNA]</scope>
    <source>
        <strain evidence="7 8">KUS-F28377</strain>
    </source>
</reference>
<evidence type="ECO:0000256" key="2">
    <source>
        <dbReference type="ARBA" id="ARBA00023015"/>
    </source>
</evidence>
<evidence type="ECO:0000313" key="8">
    <source>
        <dbReference type="Proteomes" id="UP000093000"/>
    </source>
</evidence>
<evidence type="ECO:0000259" key="6">
    <source>
        <dbReference type="PROSITE" id="PS51821"/>
    </source>
</evidence>
<dbReference type="InParanoid" id="A0A1C7NIT7"/>
<dbReference type="InterPro" id="IPR037525">
    <property type="entry name" value="Velvet_dom"/>
</dbReference>
<evidence type="ECO:0000256" key="3">
    <source>
        <dbReference type="ARBA" id="ARBA00023163"/>
    </source>
</evidence>
<dbReference type="GO" id="GO:0005634">
    <property type="term" value="C:nucleus"/>
    <property type="evidence" value="ECO:0007669"/>
    <property type="project" value="UniProtKB-SubCell"/>
</dbReference>
<keyword evidence="8" id="KW-1185">Reference proteome</keyword>
<accession>A0A1C7NIT7</accession>
<dbReference type="InterPro" id="IPR038491">
    <property type="entry name" value="Velvet_dom_sf"/>
</dbReference>
<dbReference type="Gene3D" id="2.60.40.3960">
    <property type="entry name" value="Velvet domain"/>
    <property type="match status" value="1"/>
</dbReference>
<dbReference type="Proteomes" id="UP000093000">
    <property type="component" value="Unassembled WGS sequence"/>
</dbReference>
<dbReference type="PROSITE" id="PS51821">
    <property type="entry name" value="VELVET"/>
    <property type="match status" value="1"/>
</dbReference>
<comment type="caution">
    <text evidence="7">The sequence shown here is derived from an EMBL/GenBank/DDBJ whole genome shotgun (WGS) entry which is preliminary data.</text>
</comment>
<dbReference type="PANTHER" id="PTHR33572">
    <property type="entry name" value="SPORE DEVELOPMENT REGULATOR VOSA"/>
    <property type="match status" value="1"/>
</dbReference>
<organism evidence="7 8">
    <name type="scientific">Choanephora cucurbitarum</name>
    <dbReference type="NCBI Taxonomy" id="101091"/>
    <lineage>
        <taxon>Eukaryota</taxon>
        <taxon>Fungi</taxon>
        <taxon>Fungi incertae sedis</taxon>
        <taxon>Mucoromycota</taxon>
        <taxon>Mucoromycotina</taxon>
        <taxon>Mucoromycetes</taxon>
        <taxon>Mucorales</taxon>
        <taxon>Mucorineae</taxon>
        <taxon>Choanephoraceae</taxon>
        <taxon>Choanephoroideae</taxon>
        <taxon>Choanephora</taxon>
    </lineage>
</organism>
<protein>
    <recommendedName>
        <fullName evidence="6">Velvet domain-containing protein</fullName>
    </recommendedName>
</protein>
<feature type="domain" description="Velvet" evidence="6">
    <location>
        <begin position="18"/>
        <end position="188"/>
    </location>
</feature>